<name>A0A843WLK2_COLES</name>
<dbReference type="Gene3D" id="3.40.50.2000">
    <property type="entry name" value="Glycogen Phosphorylase B"/>
    <property type="match status" value="2"/>
</dbReference>
<dbReference type="PROSITE" id="PS00375">
    <property type="entry name" value="UDPGT"/>
    <property type="match status" value="1"/>
</dbReference>
<dbReference type="CDD" id="cd03784">
    <property type="entry name" value="GT1_Gtf-like"/>
    <property type="match status" value="1"/>
</dbReference>
<dbReference type="InterPro" id="IPR002999">
    <property type="entry name" value="Tudor"/>
</dbReference>
<evidence type="ECO:0000313" key="7">
    <source>
        <dbReference type="Proteomes" id="UP000652761"/>
    </source>
</evidence>
<dbReference type="FunFam" id="3.40.50.2000:FF:000107">
    <property type="entry name" value="Glycosyltransferase"/>
    <property type="match status" value="1"/>
</dbReference>
<comment type="caution">
    <text evidence="6">The sequence shown here is derived from an EMBL/GenBank/DDBJ whole genome shotgun (WGS) entry which is preliminary data.</text>
</comment>
<dbReference type="PROSITE" id="PS50304">
    <property type="entry name" value="TUDOR"/>
    <property type="match status" value="1"/>
</dbReference>
<organism evidence="6 7">
    <name type="scientific">Colocasia esculenta</name>
    <name type="common">Wild taro</name>
    <name type="synonym">Arum esculentum</name>
    <dbReference type="NCBI Taxonomy" id="4460"/>
    <lineage>
        <taxon>Eukaryota</taxon>
        <taxon>Viridiplantae</taxon>
        <taxon>Streptophyta</taxon>
        <taxon>Embryophyta</taxon>
        <taxon>Tracheophyta</taxon>
        <taxon>Spermatophyta</taxon>
        <taxon>Magnoliopsida</taxon>
        <taxon>Liliopsida</taxon>
        <taxon>Araceae</taxon>
        <taxon>Aroideae</taxon>
        <taxon>Colocasieae</taxon>
        <taxon>Colocasia</taxon>
    </lineage>
</organism>
<reference evidence="6" key="1">
    <citation type="submission" date="2017-07" db="EMBL/GenBank/DDBJ databases">
        <title>Taro Niue Genome Assembly and Annotation.</title>
        <authorList>
            <person name="Atibalentja N."/>
            <person name="Keating K."/>
            <person name="Fields C.J."/>
        </authorList>
    </citation>
    <scope>NUCLEOTIDE SEQUENCE</scope>
    <source>
        <strain evidence="6">Niue_2</strain>
        <tissue evidence="6">Leaf</tissue>
    </source>
</reference>
<dbReference type="Proteomes" id="UP000652761">
    <property type="component" value="Unassembled WGS sequence"/>
</dbReference>
<evidence type="ECO:0000256" key="3">
    <source>
        <dbReference type="RuleBase" id="RU003718"/>
    </source>
</evidence>
<dbReference type="EC" id="2.4.1.-" evidence="4"/>
<keyword evidence="2 3" id="KW-0808">Transferase</keyword>
<dbReference type="OrthoDB" id="5835829at2759"/>
<keyword evidence="7" id="KW-1185">Reference proteome</keyword>
<comment type="similarity">
    <text evidence="1 3">Belongs to the UDP-glycosyltransferase family.</text>
</comment>
<dbReference type="PANTHER" id="PTHR48047:SF51">
    <property type="entry name" value="GLYCOSYLTRANSFERASE"/>
    <property type="match status" value="1"/>
</dbReference>
<dbReference type="PANTHER" id="PTHR48047">
    <property type="entry name" value="GLYCOSYLTRANSFERASE"/>
    <property type="match status" value="1"/>
</dbReference>
<keyword evidence="3" id="KW-0328">Glycosyltransferase</keyword>
<dbReference type="SUPFAM" id="SSF53756">
    <property type="entry name" value="UDP-Glycosyltransferase/glycogen phosphorylase"/>
    <property type="match status" value="1"/>
</dbReference>
<proteinExistence type="inferred from homology"/>
<protein>
    <recommendedName>
        <fullName evidence="4">Glycosyltransferase</fullName>
        <ecNumber evidence="4">2.4.1.-</ecNumber>
    </recommendedName>
</protein>
<evidence type="ECO:0000259" key="5">
    <source>
        <dbReference type="PROSITE" id="PS50304"/>
    </source>
</evidence>
<evidence type="ECO:0000256" key="4">
    <source>
        <dbReference type="RuleBase" id="RU362057"/>
    </source>
</evidence>
<evidence type="ECO:0000256" key="1">
    <source>
        <dbReference type="ARBA" id="ARBA00009995"/>
    </source>
</evidence>
<dbReference type="GO" id="GO:0035251">
    <property type="term" value="F:UDP-glucosyltransferase activity"/>
    <property type="evidence" value="ECO:0007669"/>
    <property type="project" value="TreeGrafter"/>
</dbReference>
<dbReference type="AlphaFoldDB" id="A0A843WLK2"/>
<gene>
    <name evidence="6" type="ORF">Taro_036407</name>
</gene>
<dbReference type="EMBL" id="NMUH01003069">
    <property type="protein sequence ID" value="MQM03620.1"/>
    <property type="molecule type" value="Genomic_DNA"/>
</dbReference>
<dbReference type="InterPro" id="IPR035595">
    <property type="entry name" value="UDP_glycos_trans_CS"/>
</dbReference>
<dbReference type="InterPro" id="IPR002213">
    <property type="entry name" value="UDP_glucos_trans"/>
</dbReference>
<dbReference type="Pfam" id="PF00201">
    <property type="entry name" value="UDPGT"/>
    <property type="match status" value="1"/>
</dbReference>
<evidence type="ECO:0000256" key="2">
    <source>
        <dbReference type="ARBA" id="ARBA00022679"/>
    </source>
</evidence>
<evidence type="ECO:0000313" key="6">
    <source>
        <dbReference type="EMBL" id="MQM03620.1"/>
    </source>
</evidence>
<feature type="domain" description="Tudor" evidence="5">
    <location>
        <begin position="256"/>
        <end position="318"/>
    </location>
</feature>
<accession>A0A843WLK2</accession>
<sequence length="499" mass="53731">MAAMAADAIGSEPPAPAAGTLPHAAIFPFMSKGHTIPLLHLARLLHRRRLATFTFFTTPLNAPFIRASLDDLLPLPAVVELPFPRDAPGLSPGVESTDQLPSMSDFNAFCRATERLREPFERALAALQPPAAFLVSDSFHFCTADSAAAFGIPRLVFDGMGWFARTVSSLVGIGRPHAGLNSDVQPFQVPGFPQIWITKADFPPPLDDPDSRSPEKDFILEVIEATAKSRGIIGNSFHDMEAAFSEHWNRHFPTKGWSVGPLCLAALAPEAPSLPAKYAEWLDARLAAGRPVLYVSFGTQAEISPQQLQELAAALENSGLDFFWVVRPKDGAAAGAQFEERVAGKGLVTREWIPQVGALCHGAVRGFLSHCGWNSVLESVCAGVPILAWPIMADQHLNAKLVVEELGLGLRLQSADGRRGGLVTRERIEEWARELLLGPKGMEAATKIAELSVAARRAMEQGGSSWCSLEELVKEVCGEKELRRPANGPSQVPAAAIAG</sequence>